<organism evidence="1">
    <name type="scientific">Rhizophora mucronata</name>
    <name type="common">Asiatic mangrove</name>
    <dbReference type="NCBI Taxonomy" id="61149"/>
    <lineage>
        <taxon>Eukaryota</taxon>
        <taxon>Viridiplantae</taxon>
        <taxon>Streptophyta</taxon>
        <taxon>Embryophyta</taxon>
        <taxon>Tracheophyta</taxon>
        <taxon>Spermatophyta</taxon>
        <taxon>Magnoliopsida</taxon>
        <taxon>eudicotyledons</taxon>
        <taxon>Gunneridae</taxon>
        <taxon>Pentapetalae</taxon>
        <taxon>rosids</taxon>
        <taxon>fabids</taxon>
        <taxon>Malpighiales</taxon>
        <taxon>Rhizophoraceae</taxon>
        <taxon>Rhizophora</taxon>
    </lineage>
</organism>
<name>A0A2P2R0I7_RHIMU</name>
<reference evidence="1" key="1">
    <citation type="submission" date="2018-02" db="EMBL/GenBank/DDBJ databases">
        <title>Rhizophora mucronata_Transcriptome.</title>
        <authorList>
            <person name="Meera S.P."/>
            <person name="Sreeshan A."/>
            <person name="Augustine A."/>
        </authorList>
    </citation>
    <scope>NUCLEOTIDE SEQUENCE</scope>
    <source>
        <tissue evidence="1">Leaf</tissue>
    </source>
</reference>
<dbReference type="AlphaFoldDB" id="A0A2P2R0I7"/>
<protein>
    <submittedName>
        <fullName evidence="1">Uncharacterized protein</fullName>
    </submittedName>
</protein>
<proteinExistence type="predicted"/>
<accession>A0A2P2R0I7</accession>
<dbReference type="EMBL" id="GGEC01092264">
    <property type="protein sequence ID" value="MBX72748.1"/>
    <property type="molecule type" value="Transcribed_RNA"/>
</dbReference>
<evidence type="ECO:0000313" key="1">
    <source>
        <dbReference type="EMBL" id="MBX72748.1"/>
    </source>
</evidence>
<sequence>MPVIAIIMSMFQYLSLALSSFPGFMRIVVNCIIW</sequence>